<keyword evidence="6" id="KW-0812">Transmembrane</keyword>
<dbReference type="SUPFAM" id="SSF55785">
    <property type="entry name" value="PYP-like sensor domain (PAS domain)"/>
    <property type="match status" value="1"/>
</dbReference>
<evidence type="ECO:0000313" key="11">
    <source>
        <dbReference type="Proteomes" id="UP000325286"/>
    </source>
</evidence>
<dbReference type="PANTHER" id="PTHR32089:SF112">
    <property type="entry name" value="LYSOZYME-LIKE PROTEIN-RELATED"/>
    <property type="match status" value="1"/>
</dbReference>
<proteinExistence type="inferred from homology"/>
<dbReference type="CDD" id="cd06225">
    <property type="entry name" value="HAMP"/>
    <property type="match status" value="1"/>
</dbReference>
<dbReference type="Pfam" id="PF08448">
    <property type="entry name" value="PAS_4"/>
    <property type="match status" value="1"/>
</dbReference>
<keyword evidence="4" id="KW-0175">Coiled coil</keyword>
<dbReference type="Pfam" id="PF12729">
    <property type="entry name" value="4HB_MCP_1"/>
    <property type="match status" value="1"/>
</dbReference>
<dbReference type="PROSITE" id="PS50111">
    <property type="entry name" value="CHEMOTAXIS_TRANSDUC_2"/>
    <property type="match status" value="1"/>
</dbReference>
<feature type="domain" description="PAS" evidence="8">
    <location>
        <begin position="274"/>
        <end position="310"/>
    </location>
</feature>
<keyword evidence="6" id="KW-1133">Transmembrane helix</keyword>
<keyword evidence="6" id="KW-0472">Membrane</keyword>
<feature type="transmembrane region" description="Helical" evidence="6">
    <location>
        <begin position="189"/>
        <end position="209"/>
    </location>
</feature>
<evidence type="ECO:0000256" key="3">
    <source>
        <dbReference type="PROSITE-ProRule" id="PRU00284"/>
    </source>
</evidence>
<evidence type="ECO:0000256" key="5">
    <source>
        <dbReference type="SAM" id="MobiDB-lite"/>
    </source>
</evidence>
<feature type="transmembrane region" description="Helical" evidence="6">
    <location>
        <begin position="6"/>
        <end position="29"/>
    </location>
</feature>
<dbReference type="EMBL" id="CP042914">
    <property type="protein sequence ID" value="QEG39213.1"/>
    <property type="molecule type" value="Genomic_DNA"/>
</dbReference>
<evidence type="ECO:0000259" key="8">
    <source>
        <dbReference type="PROSITE" id="PS50112"/>
    </source>
</evidence>
<evidence type="ECO:0000259" key="7">
    <source>
        <dbReference type="PROSITE" id="PS50111"/>
    </source>
</evidence>
<dbReference type="AlphaFoldDB" id="A0A5B9QZ09"/>
<dbReference type="InterPro" id="IPR000014">
    <property type="entry name" value="PAS"/>
</dbReference>
<evidence type="ECO:0000256" key="6">
    <source>
        <dbReference type="SAM" id="Phobius"/>
    </source>
</evidence>
<feature type="compositionally biased region" description="Basic and acidic residues" evidence="5">
    <location>
        <begin position="337"/>
        <end position="352"/>
    </location>
</feature>
<accession>A0A5B9QZ09</accession>
<sequence>MLNRGVLLKLVVLVVVSIAAFCALGMFGVRTNRQTFQSVREVRETAVEFRNVAQQITEPLNQLRELSMRMVMSPDEKMRRTLNDQQRRVTQDLNAVLTNWDPNGRTKQEREAVAALQASWERYVAIKDVTVNKVLNDYREEAFINSIQAEKEQFQIVKDRLNDWMQQKQQNADSVYAEAEQRFEASSRWYFYLIICLTLFVGALGYLTATTIIGPIEKMRRIATRIAENATRGLFDQLDERIELRSQDELRALATAFNQMIENMQATLLRLAEEERRTQAILNSTADGILTVDARGHLRSMNVAAERLLGCQADTAIDTPVDSFIPALHTNGTSGDAVRRQHGRADHNESEVQARTAQGDEYPIALRIRELDYAGERLTIATLQDITVRKQDEAQRQNLFHAIRDAVQRLTVASRQILESTSEQSVGTQEQASTVAQTVSTVNEIAHTAQQAAQRAKEVAESARHCDDIGNAGSAAIEESVQAMEQVQTQVESLAQNILSLAERAQAIGEITATVNDIAEQTNVLALNAAVEASRAGEHGKGFAVVASEVKSLAQQSKNATHQVRKILTEIQRATQEAVLSTEDGTKAVGTASRVVGEAGETINQLVATLSTSAKLAMQISASANQQAVGVSQLNEGMNSIHNITQRQAETIKQIEQSAQNLNVLSNELANLTA</sequence>
<dbReference type="Gene3D" id="1.10.287.950">
    <property type="entry name" value="Methyl-accepting chemotaxis protein"/>
    <property type="match status" value="1"/>
</dbReference>
<organism evidence="10 11">
    <name type="scientific">Roseimaritima ulvae</name>
    <dbReference type="NCBI Taxonomy" id="980254"/>
    <lineage>
        <taxon>Bacteria</taxon>
        <taxon>Pseudomonadati</taxon>
        <taxon>Planctomycetota</taxon>
        <taxon>Planctomycetia</taxon>
        <taxon>Pirellulales</taxon>
        <taxon>Pirellulaceae</taxon>
        <taxon>Roseimaritima</taxon>
    </lineage>
</organism>
<dbReference type="SUPFAM" id="SSF58104">
    <property type="entry name" value="Methyl-accepting chemotaxis protein (MCP) signaling domain"/>
    <property type="match status" value="1"/>
</dbReference>
<feature type="domain" description="Methyl-accepting transducer" evidence="7">
    <location>
        <begin position="406"/>
        <end position="642"/>
    </location>
</feature>
<dbReference type="GO" id="GO:0007165">
    <property type="term" value="P:signal transduction"/>
    <property type="evidence" value="ECO:0007669"/>
    <property type="project" value="UniProtKB-KW"/>
</dbReference>
<dbReference type="InterPro" id="IPR013656">
    <property type="entry name" value="PAS_4"/>
</dbReference>
<dbReference type="SMART" id="SM00304">
    <property type="entry name" value="HAMP"/>
    <property type="match status" value="1"/>
</dbReference>
<dbReference type="SMART" id="SM00283">
    <property type="entry name" value="MA"/>
    <property type="match status" value="1"/>
</dbReference>
<dbReference type="InterPro" id="IPR035965">
    <property type="entry name" value="PAS-like_dom_sf"/>
</dbReference>
<name>A0A5B9QZ09_9BACT</name>
<dbReference type="CDD" id="cd00130">
    <property type="entry name" value="PAS"/>
    <property type="match status" value="1"/>
</dbReference>
<feature type="domain" description="HAMP" evidence="9">
    <location>
        <begin position="210"/>
        <end position="269"/>
    </location>
</feature>
<dbReference type="InterPro" id="IPR024478">
    <property type="entry name" value="HlyB_4HB_MCP"/>
</dbReference>
<evidence type="ECO:0000259" key="9">
    <source>
        <dbReference type="PROSITE" id="PS50885"/>
    </source>
</evidence>
<dbReference type="Gene3D" id="3.30.450.20">
    <property type="entry name" value="PAS domain"/>
    <property type="match status" value="1"/>
</dbReference>
<comment type="similarity">
    <text evidence="2">Belongs to the methyl-accepting chemotaxis (MCP) protein family.</text>
</comment>
<keyword evidence="11" id="KW-1185">Reference proteome</keyword>
<dbReference type="RefSeq" id="WP_068138431.1">
    <property type="nucleotide sequence ID" value="NZ_CP042914.1"/>
</dbReference>
<dbReference type="Gene3D" id="6.10.340.10">
    <property type="match status" value="1"/>
</dbReference>
<dbReference type="InterPro" id="IPR003660">
    <property type="entry name" value="HAMP_dom"/>
</dbReference>
<dbReference type="PROSITE" id="PS50885">
    <property type="entry name" value="HAMP"/>
    <property type="match status" value="1"/>
</dbReference>
<dbReference type="Pfam" id="PF00672">
    <property type="entry name" value="HAMP"/>
    <property type="match status" value="1"/>
</dbReference>
<evidence type="ECO:0000256" key="4">
    <source>
        <dbReference type="SAM" id="Coils"/>
    </source>
</evidence>
<dbReference type="PROSITE" id="PS50112">
    <property type="entry name" value="PAS"/>
    <property type="match status" value="1"/>
</dbReference>
<dbReference type="InterPro" id="IPR004089">
    <property type="entry name" value="MCPsignal_dom"/>
</dbReference>
<feature type="coiled-coil region" evidence="4">
    <location>
        <begin position="477"/>
        <end position="504"/>
    </location>
</feature>
<dbReference type="GO" id="GO:0016020">
    <property type="term" value="C:membrane"/>
    <property type="evidence" value="ECO:0007669"/>
    <property type="project" value="InterPro"/>
</dbReference>
<feature type="region of interest" description="Disordered" evidence="5">
    <location>
        <begin position="332"/>
        <end position="356"/>
    </location>
</feature>
<dbReference type="CDD" id="cd11386">
    <property type="entry name" value="MCP_signal"/>
    <property type="match status" value="1"/>
</dbReference>
<dbReference type="OrthoDB" id="221239at2"/>
<dbReference type="SMART" id="SM00091">
    <property type="entry name" value="PAS"/>
    <property type="match status" value="1"/>
</dbReference>
<dbReference type="KEGG" id="rul:UC8_11740"/>
<dbReference type="PANTHER" id="PTHR32089">
    <property type="entry name" value="METHYL-ACCEPTING CHEMOTAXIS PROTEIN MCPB"/>
    <property type="match status" value="1"/>
</dbReference>
<dbReference type="Proteomes" id="UP000325286">
    <property type="component" value="Chromosome"/>
</dbReference>
<dbReference type="NCBIfam" id="TIGR00229">
    <property type="entry name" value="sensory_box"/>
    <property type="match status" value="1"/>
</dbReference>
<evidence type="ECO:0000313" key="10">
    <source>
        <dbReference type="EMBL" id="QEG39213.1"/>
    </source>
</evidence>
<reference evidence="10 11" key="1">
    <citation type="submission" date="2019-08" db="EMBL/GenBank/DDBJ databases">
        <title>Deep-cultivation of Planctomycetes and their phenomic and genomic characterization uncovers novel biology.</title>
        <authorList>
            <person name="Wiegand S."/>
            <person name="Jogler M."/>
            <person name="Boedeker C."/>
            <person name="Pinto D."/>
            <person name="Vollmers J."/>
            <person name="Rivas-Marin E."/>
            <person name="Kohn T."/>
            <person name="Peeters S.H."/>
            <person name="Heuer A."/>
            <person name="Rast P."/>
            <person name="Oberbeckmann S."/>
            <person name="Bunk B."/>
            <person name="Jeske O."/>
            <person name="Meyerdierks A."/>
            <person name="Storesund J.E."/>
            <person name="Kallscheuer N."/>
            <person name="Luecker S."/>
            <person name="Lage O.M."/>
            <person name="Pohl T."/>
            <person name="Merkel B.J."/>
            <person name="Hornburger P."/>
            <person name="Mueller R.-W."/>
            <person name="Bruemmer F."/>
            <person name="Labrenz M."/>
            <person name="Spormann A.M."/>
            <person name="Op den Camp H."/>
            <person name="Overmann J."/>
            <person name="Amann R."/>
            <person name="Jetten M.S.M."/>
            <person name="Mascher T."/>
            <person name="Medema M.H."/>
            <person name="Devos D.P."/>
            <person name="Kaster A.-K."/>
            <person name="Ovreas L."/>
            <person name="Rohde M."/>
            <person name="Galperin M.Y."/>
            <person name="Jogler C."/>
        </authorList>
    </citation>
    <scope>NUCLEOTIDE SEQUENCE [LARGE SCALE GENOMIC DNA]</scope>
    <source>
        <strain evidence="10 11">UC8</strain>
    </source>
</reference>
<dbReference type="Pfam" id="PF00015">
    <property type="entry name" value="MCPsignal"/>
    <property type="match status" value="1"/>
</dbReference>
<keyword evidence="1 3" id="KW-0807">Transducer</keyword>
<evidence type="ECO:0000256" key="1">
    <source>
        <dbReference type="ARBA" id="ARBA00023224"/>
    </source>
</evidence>
<gene>
    <name evidence="10" type="primary">frzCD</name>
    <name evidence="10" type="ORF">UC8_11740</name>
</gene>
<evidence type="ECO:0000256" key="2">
    <source>
        <dbReference type="ARBA" id="ARBA00029447"/>
    </source>
</evidence>
<protein>
    <submittedName>
        <fullName evidence="10">Frizzy aggregation protein FrzCD</fullName>
    </submittedName>
</protein>